<protein>
    <submittedName>
        <fullName evidence="2">Uncharacterized protein</fullName>
    </submittedName>
</protein>
<keyword evidence="3" id="KW-1185">Reference proteome</keyword>
<evidence type="ECO:0000256" key="1">
    <source>
        <dbReference type="SAM" id="MobiDB-lite"/>
    </source>
</evidence>
<proteinExistence type="predicted"/>
<accession>A0A8J4TBL2</accession>
<name>A0A8J4TBL2_9TREM</name>
<dbReference type="Proteomes" id="UP000748531">
    <property type="component" value="Unassembled WGS sequence"/>
</dbReference>
<evidence type="ECO:0000313" key="2">
    <source>
        <dbReference type="EMBL" id="KAF5399766.1"/>
    </source>
</evidence>
<dbReference type="AlphaFoldDB" id="A0A8J4TBL2"/>
<evidence type="ECO:0000313" key="3">
    <source>
        <dbReference type="Proteomes" id="UP000748531"/>
    </source>
</evidence>
<organism evidence="2 3">
    <name type="scientific">Paragonimus heterotremus</name>
    <dbReference type="NCBI Taxonomy" id="100268"/>
    <lineage>
        <taxon>Eukaryota</taxon>
        <taxon>Metazoa</taxon>
        <taxon>Spiralia</taxon>
        <taxon>Lophotrochozoa</taxon>
        <taxon>Platyhelminthes</taxon>
        <taxon>Trematoda</taxon>
        <taxon>Digenea</taxon>
        <taxon>Plagiorchiida</taxon>
        <taxon>Troglotremata</taxon>
        <taxon>Troglotrematidae</taxon>
        <taxon>Paragonimus</taxon>
    </lineage>
</organism>
<comment type="caution">
    <text evidence="2">The sequence shown here is derived from an EMBL/GenBank/DDBJ whole genome shotgun (WGS) entry which is preliminary data.</text>
</comment>
<feature type="compositionally biased region" description="Polar residues" evidence="1">
    <location>
        <begin position="74"/>
        <end position="88"/>
    </location>
</feature>
<dbReference type="OrthoDB" id="6239602at2759"/>
<feature type="region of interest" description="Disordered" evidence="1">
    <location>
        <begin position="68"/>
        <end position="88"/>
    </location>
</feature>
<reference evidence="2" key="1">
    <citation type="submission" date="2019-05" db="EMBL/GenBank/DDBJ databases">
        <title>Annotation for the trematode Paragonimus heterotremus.</title>
        <authorList>
            <person name="Choi Y.-J."/>
        </authorList>
    </citation>
    <scope>NUCLEOTIDE SEQUENCE</scope>
    <source>
        <strain evidence="2">LC</strain>
    </source>
</reference>
<dbReference type="EMBL" id="LUCH01003749">
    <property type="protein sequence ID" value="KAF5399766.1"/>
    <property type="molecule type" value="Genomic_DNA"/>
</dbReference>
<gene>
    <name evidence="2" type="ORF">PHET_06611</name>
</gene>
<sequence>MISVAPQLVTFDKLRSLLTNRNFVVTVKPSTCNWVRPYILQLTPSGCAVPSLLEPLKSTVDYESKSERLDFVQPDSSPPSQDTICSSPSGLLNSPSFCCMRKHSSPIFVANQSQRRTTETLNFSMDLFD</sequence>